<keyword evidence="1" id="KW-0677">Repeat</keyword>
<reference evidence="4" key="1">
    <citation type="submission" date="2011-04" db="EMBL/GenBank/DDBJ databases">
        <title>The complete genome of Spirochaeta coccoides DSM 17374.</title>
        <authorList>
            <person name="Lucas S."/>
            <person name="Copeland A."/>
            <person name="Lapidus A."/>
            <person name="Bruce D."/>
            <person name="Goodwin L."/>
            <person name="Pitluck S."/>
            <person name="Peters L."/>
            <person name="Kyrpides N."/>
            <person name="Mavromatis K."/>
            <person name="Pagani I."/>
            <person name="Ivanova N."/>
            <person name="Ovchinnikova G."/>
            <person name="Lu M."/>
            <person name="Detter J.C."/>
            <person name="Tapia R."/>
            <person name="Han C."/>
            <person name="Land M."/>
            <person name="Hauser L."/>
            <person name="Markowitz V."/>
            <person name="Cheng J.-F."/>
            <person name="Hugenholtz P."/>
            <person name="Woyke T."/>
            <person name="Wu D."/>
            <person name="Spring S."/>
            <person name="Schroeder M."/>
            <person name="Brambilla E."/>
            <person name="Klenk H.-P."/>
            <person name="Eisen J.A."/>
        </authorList>
    </citation>
    <scope>NUCLEOTIDE SEQUENCE [LARGE SCALE GENOMIC DNA]</scope>
    <source>
        <strain evidence="4">ATCC BAA-1237 / DSM 17374 / SPN1</strain>
    </source>
</reference>
<dbReference type="InterPro" id="IPR000408">
    <property type="entry name" value="Reg_chr_condens"/>
</dbReference>
<dbReference type="InterPro" id="IPR025049">
    <property type="entry name" value="Mfa-like_1"/>
</dbReference>
<dbReference type="Pfam" id="PF09479">
    <property type="entry name" value="Flg_new"/>
    <property type="match status" value="1"/>
</dbReference>
<sequence length="788" mass="83832">MRKNGIVFASILLVLFVFVSCDSKVCVSHSNEVRFTSEIGRKATADCERCGQHKYYRQVKGEERRQRLSSGDSEWQANDAVGIYMLEHGTGTAATAAPERANRHYTADTAFQTSGFTPADNANTLKWDDISNPPTTHFDFIAYYPYVSPIANTTALPINVYPGSGEQDTGKADFLWGRTDNVQNNTSTVRLKLDHALSRLLVNIKPSTTVDATAINDATSGFTATVKGLNTKTAINLNDGTLDAASVIESIVMKDISADTLTATERAAGKRQFEGVLIPTAHSTALLNALDLEFVLTDGSGTDTAYTWKATSVADKDKHLIHFDAGKQHIYTMTLNASDGTVGKIEIGIEDWDTGDGGNWGAIKEYKEYHVSFDGNGATSGDVPKWIQCYAGNTVIVPGPGTLRKNGKYSFDGWDTASNGTGVRYAANSSFIMPAHDMTLHAIWRMEGGVKSVSAGQYHTMILKNDDTLWGTGSNGSGEVGTGTINLIKTPVKVMSNIAAVSAGDEHTIIMQNDGSVFATGNNTYGQLGDGTKIQRRTPVKITSMGRDATAVFSKSNHTMILKKDGTLWATGLNTYGQLGDGTKTNRSTPAKVMSAVVAVSTGNNHTMILKKDGTLWGIGNNLTGQLGDGTKTTAYTPVKVMGNVAAVSAGNNHTMILKKDGTLWATGSNAEGQLGNVGIATVTSTPVQVMRDVAAVSAGSQNTMILKNDGTLWATGLNDRGQLGDGTKTNKTTPVKVMTNVAAVSAGNNHTMILKKDGTLWGTGSNANGQLGDGTTTDRSRPVQIIF</sequence>
<dbReference type="KEGG" id="scc:Spico_1298"/>
<dbReference type="SUPFAM" id="SSF50985">
    <property type="entry name" value="RCC1/BLIP-II"/>
    <property type="match status" value="2"/>
</dbReference>
<dbReference type="InterPro" id="IPR058923">
    <property type="entry name" value="RCC1-like_dom"/>
</dbReference>
<dbReference type="InterPro" id="IPR013378">
    <property type="entry name" value="InlB-like_B-rpt"/>
</dbReference>
<dbReference type="InterPro" id="IPR042278">
    <property type="entry name" value="Mfa-like_1_N"/>
</dbReference>
<gene>
    <name evidence="3" type="ordered locus">Spico_1298</name>
</gene>
<dbReference type="Pfam" id="PF13540">
    <property type="entry name" value="RCC1_2"/>
    <property type="match status" value="2"/>
</dbReference>
<dbReference type="PANTHER" id="PTHR22870:SF408">
    <property type="entry name" value="OS09G0560450 PROTEIN"/>
    <property type="match status" value="1"/>
</dbReference>
<protein>
    <submittedName>
        <fullName evidence="3">Regulator of chromosome condensation RCC1</fullName>
    </submittedName>
</protein>
<organism evidence="3 4">
    <name type="scientific">Parasphaerochaeta coccoides (strain ATCC BAA-1237 / DSM 17374 / SPN1)</name>
    <name type="common">Sphaerochaeta coccoides</name>
    <dbReference type="NCBI Taxonomy" id="760011"/>
    <lineage>
        <taxon>Bacteria</taxon>
        <taxon>Pseudomonadati</taxon>
        <taxon>Spirochaetota</taxon>
        <taxon>Spirochaetia</taxon>
        <taxon>Spirochaetales</taxon>
        <taxon>Sphaerochaetaceae</taxon>
        <taxon>Parasphaerochaeta</taxon>
    </lineage>
</organism>
<name>F4GM31_PARC1</name>
<dbReference type="Gene3D" id="2.60.40.2620">
    <property type="entry name" value="Fimbrillin-like"/>
    <property type="match status" value="1"/>
</dbReference>
<dbReference type="PANTHER" id="PTHR22870">
    <property type="entry name" value="REGULATOR OF CHROMOSOME CONDENSATION"/>
    <property type="match status" value="1"/>
</dbReference>
<proteinExistence type="predicted"/>
<dbReference type="PROSITE" id="PS51257">
    <property type="entry name" value="PROKAR_LIPOPROTEIN"/>
    <property type="match status" value="1"/>
</dbReference>
<dbReference type="PRINTS" id="PR00633">
    <property type="entry name" value="RCCNDNSATION"/>
</dbReference>
<dbReference type="InterPro" id="IPR009091">
    <property type="entry name" value="RCC1/BLIP-II"/>
</dbReference>
<dbReference type="eggNOG" id="COG5184">
    <property type="taxonomic scope" value="Bacteria"/>
</dbReference>
<feature type="domain" description="RCC1-like" evidence="2">
    <location>
        <begin position="557"/>
        <end position="786"/>
    </location>
</feature>
<dbReference type="Pfam" id="PF13149">
    <property type="entry name" value="Mfa_like_1"/>
    <property type="match status" value="1"/>
</dbReference>
<evidence type="ECO:0000313" key="3">
    <source>
        <dbReference type="EMBL" id="AEC02506.1"/>
    </source>
</evidence>
<dbReference type="Pfam" id="PF25390">
    <property type="entry name" value="WD40_RLD"/>
    <property type="match status" value="1"/>
</dbReference>
<dbReference type="OrthoDB" id="363253at2"/>
<dbReference type="AlphaFoldDB" id="F4GM31"/>
<dbReference type="HOGENOM" id="CLU_019687_0_0_12"/>
<dbReference type="PROSITE" id="PS50012">
    <property type="entry name" value="RCC1_3"/>
    <property type="match status" value="7"/>
</dbReference>
<dbReference type="STRING" id="760011.Spico_1298"/>
<dbReference type="Gene3D" id="2.130.10.30">
    <property type="entry name" value="Regulator of chromosome condensation 1/beta-lactamase-inhibitor protein II"/>
    <property type="match status" value="2"/>
</dbReference>
<keyword evidence="4" id="KW-1185">Reference proteome</keyword>
<dbReference type="Proteomes" id="UP000007939">
    <property type="component" value="Chromosome"/>
</dbReference>
<dbReference type="RefSeq" id="WP_013739901.1">
    <property type="nucleotide sequence ID" value="NC_015436.1"/>
</dbReference>
<accession>F4GM31</accession>
<reference evidence="3 4" key="2">
    <citation type="journal article" date="2012" name="Stand. Genomic Sci.">
        <title>Complete genome sequence of the termite hindgut bacterium Spirochaeta coccoides type strain (SPN1(T)), reclassification in the genus Sphaerochaeta as Sphaerochaeta coccoides comb. nov. and emendations of the family Spirochaetaceae and the genus Sphaerochaeta.</title>
        <authorList>
            <person name="Abt B."/>
            <person name="Han C."/>
            <person name="Scheuner C."/>
            <person name="Lu M."/>
            <person name="Lapidus A."/>
            <person name="Nolan M."/>
            <person name="Lucas S."/>
            <person name="Hammon N."/>
            <person name="Deshpande S."/>
            <person name="Cheng J.F."/>
            <person name="Tapia R."/>
            <person name="Goodwin L.A."/>
            <person name="Pitluck S."/>
            <person name="Liolios K."/>
            <person name="Pagani I."/>
            <person name="Ivanova N."/>
            <person name="Mavromatis K."/>
            <person name="Mikhailova N."/>
            <person name="Huntemann M."/>
            <person name="Pati A."/>
            <person name="Chen A."/>
            <person name="Palaniappan K."/>
            <person name="Land M."/>
            <person name="Hauser L."/>
            <person name="Brambilla E.M."/>
            <person name="Rohde M."/>
            <person name="Spring S."/>
            <person name="Gronow S."/>
            <person name="Goker M."/>
            <person name="Woyke T."/>
            <person name="Bristow J."/>
            <person name="Eisen J.A."/>
            <person name="Markowitz V."/>
            <person name="Hugenholtz P."/>
            <person name="Kyrpides N.C."/>
            <person name="Klenk H.P."/>
            <person name="Detter J.C."/>
        </authorList>
    </citation>
    <scope>NUCLEOTIDE SEQUENCE [LARGE SCALE GENOMIC DNA]</scope>
    <source>
        <strain evidence="4">ATCC BAA-1237 / DSM 17374 / SPN1</strain>
    </source>
</reference>
<dbReference type="CDD" id="cd13121">
    <property type="entry name" value="BF2867_like_C"/>
    <property type="match status" value="1"/>
</dbReference>
<evidence type="ECO:0000256" key="1">
    <source>
        <dbReference type="ARBA" id="ARBA00022737"/>
    </source>
</evidence>
<evidence type="ECO:0000259" key="2">
    <source>
        <dbReference type="Pfam" id="PF25390"/>
    </source>
</evidence>
<dbReference type="EMBL" id="CP002659">
    <property type="protein sequence ID" value="AEC02506.1"/>
    <property type="molecule type" value="Genomic_DNA"/>
</dbReference>
<evidence type="ECO:0000313" key="4">
    <source>
        <dbReference type="Proteomes" id="UP000007939"/>
    </source>
</evidence>
<dbReference type="Gene3D" id="2.60.40.2630">
    <property type="match status" value="1"/>
</dbReference>
<dbReference type="CDD" id="cd13120">
    <property type="entry name" value="BF2867_like_N"/>
    <property type="match status" value="1"/>
</dbReference>
<dbReference type="InterPro" id="IPR051210">
    <property type="entry name" value="Ub_ligase/GEF_domain"/>
</dbReference>